<gene>
    <name evidence="2" type="ORF">DL546_008654</name>
</gene>
<dbReference type="EMBL" id="QVQW01000017">
    <property type="protein sequence ID" value="RKU46033.1"/>
    <property type="molecule type" value="Genomic_DNA"/>
</dbReference>
<name>A0A420YDS4_9PEZI</name>
<feature type="signal peptide" evidence="1">
    <location>
        <begin position="1"/>
        <end position="19"/>
    </location>
</feature>
<evidence type="ECO:0000313" key="3">
    <source>
        <dbReference type="Proteomes" id="UP000275385"/>
    </source>
</evidence>
<proteinExistence type="predicted"/>
<reference evidence="2 3" key="1">
    <citation type="submission" date="2018-08" db="EMBL/GenBank/DDBJ databases">
        <title>Draft genome of the lignicolous fungus Coniochaeta pulveracea.</title>
        <authorList>
            <person name="Borstlap C.J."/>
            <person name="De Witt R.N."/>
            <person name="Botha A."/>
            <person name="Volschenk H."/>
        </authorList>
    </citation>
    <scope>NUCLEOTIDE SEQUENCE [LARGE SCALE GENOMIC DNA]</scope>
    <source>
        <strain evidence="2 3">CAB683</strain>
    </source>
</reference>
<protein>
    <recommendedName>
        <fullName evidence="4">Secreted protein</fullName>
    </recommendedName>
</protein>
<dbReference type="Proteomes" id="UP000275385">
    <property type="component" value="Unassembled WGS sequence"/>
</dbReference>
<organism evidence="2 3">
    <name type="scientific">Coniochaeta pulveracea</name>
    <dbReference type="NCBI Taxonomy" id="177199"/>
    <lineage>
        <taxon>Eukaryota</taxon>
        <taxon>Fungi</taxon>
        <taxon>Dikarya</taxon>
        <taxon>Ascomycota</taxon>
        <taxon>Pezizomycotina</taxon>
        <taxon>Sordariomycetes</taxon>
        <taxon>Sordariomycetidae</taxon>
        <taxon>Coniochaetales</taxon>
        <taxon>Coniochaetaceae</taxon>
        <taxon>Coniochaeta</taxon>
    </lineage>
</organism>
<accession>A0A420YDS4</accession>
<keyword evidence="1" id="KW-0732">Signal</keyword>
<feature type="chain" id="PRO_5019041849" description="Secreted protein" evidence="1">
    <location>
        <begin position="20"/>
        <end position="134"/>
    </location>
</feature>
<evidence type="ECO:0008006" key="4">
    <source>
        <dbReference type="Google" id="ProtNLM"/>
    </source>
</evidence>
<dbReference type="AlphaFoldDB" id="A0A420YDS4"/>
<evidence type="ECO:0000256" key="1">
    <source>
        <dbReference type="SAM" id="SignalP"/>
    </source>
</evidence>
<evidence type="ECO:0000313" key="2">
    <source>
        <dbReference type="EMBL" id="RKU46033.1"/>
    </source>
</evidence>
<comment type="caution">
    <text evidence="2">The sequence shown here is derived from an EMBL/GenBank/DDBJ whole genome shotgun (WGS) entry which is preliminary data.</text>
</comment>
<sequence length="134" mass="15235">MRSTAFTRMTLTRLMAVEGLYGLLLGVELTSVELHQPNLCMYNYSYPDESVSAVFSSRDTHRFHAPLTDRKAICKTALIPCLLDVEVLLHAVREEHSYVPTCWHPLDDPGEKQLLCWHALITDSPDRRVCMNCG</sequence>
<keyword evidence="3" id="KW-1185">Reference proteome</keyword>